<feature type="coiled-coil region" evidence="4">
    <location>
        <begin position="194"/>
        <end position="228"/>
    </location>
</feature>
<evidence type="ECO:0000256" key="3">
    <source>
        <dbReference type="ARBA" id="ARBA00022833"/>
    </source>
</evidence>
<dbReference type="OrthoDB" id="5984635at2759"/>
<evidence type="ECO:0000256" key="4">
    <source>
        <dbReference type="SAM" id="Coils"/>
    </source>
</evidence>
<dbReference type="EMBL" id="CACRXK020001015">
    <property type="protein sequence ID" value="CAB3986438.1"/>
    <property type="molecule type" value="Genomic_DNA"/>
</dbReference>
<dbReference type="GO" id="GO:0016787">
    <property type="term" value="F:hydrolase activity"/>
    <property type="evidence" value="ECO:0007669"/>
    <property type="project" value="UniProtKB-KW"/>
</dbReference>
<dbReference type="SMART" id="SM01052">
    <property type="entry name" value="CAP_GLY"/>
    <property type="match status" value="2"/>
</dbReference>
<keyword evidence="3" id="KW-0862">Zinc</keyword>
<dbReference type="SUPFAM" id="SSF57850">
    <property type="entry name" value="RING/U-box"/>
    <property type="match status" value="1"/>
</dbReference>
<dbReference type="SMART" id="SM00184">
    <property type="entry name" value="RING"/>
    <property type="match status" value="1"/>
</dbReference>
<dbReference type="Proteomes" id="UP001152795">
    <property type="component" value="Unassembled WGS sequence"/>
</dbReference>
<sequence>MATAPSLLNKIEEELECSLCLERLKDPRVFPQCQHSFCYGCIVKLSQGKSKIFCPECRAEVELGIPPDLSHFKRNTRINNILEYMGNDNLPDSIKPEVDQHKTNEAPECNEGTHTNHHDVGKSGAGVVTSGDEQQKPNNASKDNQSSVPPTLTDIVEMEPKRANVPALKGTRPSVPHTSDNNLNVESRFSYKSEDQVRKEQEHILNQIKQEKKEQKNTDKNIEEYQAGLESCDEQWRSKKEDKSRFKNHVSRETLQVNTHTKASKDNPPSVPPTSTDIVEIEPNVSEHRKDDTHLHSFYILLRERMAKNSEKNYSAMSSSIKCVSLLQGEILIRNVTTAVDESHGLIRLHSYSKPAYFCDCPLGDVKHISEEEARLLLAISTMGDRFKLLDNKSLLKNGKKIILGSYVYVKVRSVAGGSKQELRGIVRYKGPLPNKFGTWFGVELLEGVGRGTTNGMYKGVRFFRCQTDFGIFVSLEKLRLCEDQMETKSESKTDTKEANGTEESNSGVLIKVKRFAEDLSNFVLGEQPQEENFYSSEKQNKNNAGYEINDRVWTYVNDKLYGGCIKYIGRVPGGRETYAGIRLDHDVGQGNGEYYGKQLFTCMMNHAHFTPIINVISQDKLQELYDEQECANVPALRNNQPTVPRTSEEILNMESKFSNQSKDQVIKEQEMILQKIKQDQQQKMAKKKS</sequence>
<feature type="region of interest" description="Disordered" evidence="5">
    <location>
        <begin position="104"/>
        <end position="150"/>
    </location>
</feature>
<keyword evidence="7" id="KW-1185">Reference proteome</keyword>
<dbReference type="PROSITE" id="PS50245">
    <property type="entry name" value="CAP_GLY_2"/>
    <property type="match status" value="1"/>
</dbReference>
<dbReference type="InterPro" id="IPR047153">
    <property type="entry name" value="TRIM45/56/19-like"/>
</dbReference>
<dbReference type="InterPro" id="IPR001841">
    <property type="entry name" value="Znf_RING"/>
</dbReference>
<evidence type="ECO:0000256" key="2">
    <source>
        <dbReference type="ARBA" id="ARBA00022771"/>
    </source>
</evidence>
<dbReference type="AlphaFoldDB" id="A0A6S7G3E3"/>
<dbReference type="GO" id="GO:0008270">
    <property type="term" value="F:zinc ion binding"/>
    <property type="evidence" value="ECO:0007669"/>
    <property type="project" value="UniProtKB-KW"/>
</dbReference>
<dbReference type="SUPFAM" id="SSF74924">
    <property type="entry name" value="Cap-Gly domain"/>
    <property type="match status" value="2"/>
</dbReference>
<keyword evidence="2" id="KW-0863">Zinc-finger</keyword>
<evidence type="ECO:0000256" key="1">
    <source>
        <dbReference type="ARBA" id="ARBA00022723"/>
    </source>
</evidence>
<dbReference type="Gene3D" id="3.30.40.10">
    <property type="entry name" value="Zinc/RING finger domain, C3HC4 (zinc finger)"/>
    <property type="match status" value="1"/>
</dbReference>
<dbReference type="PROSITE" id="PS50089">
    <property type="entry name" value="ZF_RING_2"/>
    <property type="match status" value="1"/>
</dbReference>
<evidence type="ECO:0000313" key="7">
    <source>
        <dbReference type="Proteomes" id="UP001152795"/>
    </source>
</evidence>
<dbReference type="PANTHER" id="PTHR25462:SF296">
    <property type="entry name" value="MEIOTIC P26, ISOFORM F"/>
    <property type="match status" value="1"/>
</dbReference>
<dbReference type="InterPro" id="IPR036859">
    <property type="entry name" value="CAP-Gly_dom_sf"/>
</dbReference>
<dbReference type="InterPro" id="IPR013083">
    <property type="entry name" value="Znf_RING/FYVE/PHD"/>
</dbReference>
<gene>
    <name evidence="6" type="ORF">PACLA_8A080032</name>
</gene>
<dbReference type="PROSITE" id="PS00518">
    <property type="entry name" value="ZF_RING_1"/>
    <property type="match status" value="1"/>
</dbReference>
<dbReference type="Pfam" id="PF00097">
    <property type="entry name" value="zf-C3HC4"/>
    <property type="match status" value="1"/>
</dbReference>
<evidence type="ECO:0000256" key="5">
    <source>
        <dbReference type="SAM" id="MobiDB-lite"/>
    </source>
</evidence>
<comment type="caution">
    <text evidence="6">The sequence shown here is derived from an EMBL/GenBank/DDBJ whole genome shotgun (WGS) entry which is preliminary data.</text>
</comment>
<reference evidence="6" key="1">
    <citation type="submission" date="2020-04" db="EMBL/GenBank/DDBJ databases">
        <authorList>
            <person name="Alioto T."/>
            <person name="Alioto T."/>
            <person name="Gomez Garrido J."/>
        </authorList>
    </citation>
    <scope>NUCLEOTIDE SEQUENCE</scope>
    <source>
        <strain evidence="6">A484AB</strain>
    </source>
</reference>
<dbReference type="Gene3D" id="2.30.30.190">
    <property type="entry name" value="CAP Gly-rich-like domain"/>
    <property type="match status" value="2"/>
</dbReference>
<keyword evidence="4" id="KW-0175">Coiled coil</keyword>
<accession>A0A6S7G3E3</accession>
<keyword evidence="1" id="KW-0479">Metal-binding</keyword>
<dbReference type="InterPro" id="IPR018957">
    <property type="entry name" value="Znf_C3HC4_RING-type"/>
</dbReference>
<dbReference type="Pfam" id="PF01302">
    <property type="entry name" value="CAP_GLY"/>
    <property type="match status" value="2"/>
</dbReference>
<feature type="region of interest" description="Disordered" evidence="5">
    <location>
        <begin position="240"/>
        <end position="276"/>
    </location>
</feature>
<evidence type="ECO:0000313" key="6">
    <source>
        <dbReference type="EMBL" id="CAB3986438.1"/>
    </source>
</evidence>
<dbReference type="InterPro" id="IPR000938">
    <property type="entry name" value="CAP-Gly_domain"/>
</dbReference>
<dbReference type="PANTHER" id="PTHR25462">
    <property type="entry name" value="BONUS, ISOFORM C-RELATED"/>
    <property type="match status" value="1"/>
</dbReference>
<proteinExistence type="predicted"/>
<protein>
    <submittedName>
        <fullName evidence="6">Ubiquitin carboxyl-terminal hydrolase CYLD-like</fullName>
    </submittedName>
</protein>
<feature type="compositionally biased region" description="Polar residues" evidence="5">
    <location>
        <begin position="136"/>
        <end position="150"/>
    </location>
</feature>
<keyword evidence="6" id="KW-0378">Hydrolase</keyword>
<dbReference type="InterPro" id="IPR017907">
    <property type="entry name" value="Znf_RING_CS"/>
</dbReference>
<name>A0A6S7G3E3_PARCT</name>
<organism evidence="6 7">
    <name type="scientific">Paramuricea clavata</name>
    <name type="common">Red gorgonian</name>
    <name type="synonym">Violescent sea-whip</name>
    <dbReference type="NCBI Taxonomy" id="317549"/>
    <lineage>
        <taxon>Eukaryota</taxon>
        <taxon>Metazoa</taxon>
        <taxon>Cnidaria</taxon>
        <taxon>Anthozoa</taxon>
        <taxon>Octocorallia</taxon>
        <taxon>Malacalcyonacea</taxon>
        <taxon>Plexauridae</taxon>
        <taxon>Paramuricea</taxon>
    </lineage>
</organism>